<evidence type="ECO:0000256" key="1">
    <source>
        <dbReference type="ARBA" id="ARBA00022475"/>
    </source>
</evidence>
<proteinExistence type="inferred from homology"/>
<keyword evidence="1 6" id="KW-1003">Cell membrane</keyword>
<dbReference type="EMBL" id="AP018448">
    <property type="protein sequence ID" value="BBC33669.1"/>
    <property type="molecule type" value="Genomic_DNA"/>
</dbReference>
<keyword evidence="4 6" id="KW-0564">Palmitate</keyword>
<keyword evidence="10" id="KW-1185">Reference proteome</keyword>
<evidence type="ECO:0000256" key="6">
    <source>
        <dbReference type="HAMAP-Rule" id="MF_01373"/>
    </source>
</evidence>
<keyword evidence="3 6" id="KW-0472">Membrane</keyword>
<dbReference type="InterPro" id="IPR018910">
    <property type="entry name" value="LpqB_C"/>
</dbReference>
<evidence type="ECO:0000259" key="8">
    <source>
        <dbReference type="SMART" id="SM00909"/>
    </source>
</evidence>
<dbReference type="Gene3D" id="2.120.10.30">
    <property type="entry name" value="TolB, C-terminal domain"/>
    <property type="match status" value="1"/>
</dbReference>
<dbReference type="Pfam" id="PF10647">
    <property type="entry name" value="Gmad1"/>
    <property type="match status" value="1"/>
</dbReference>
<dbReference type="InterPro" id="IPR059026">
    <property type="entry name" value="LpqB_N"/>
</dbReference>
<accession>A0ABM7FBI9</accession>
<evidence type="ECO:0000256" key="7">
    <source>
        <dbReference type="SAM" id="Phobius"/>
    </source>
</evidence>
<sequence>MGADRDERGRRRPIRMGAYVGIGAVLLAGCASMPDSGDMRGVESTPRQDTQVRVFALPPAEDAQPTEIVQGFLEALTSDDPNYETARKYLTGNAEKHWDPDASTTVLAEAPTPFTKVTGNRPDGNEYWFELTGDQVVAKVDGQHAYTPADGKYHKTVHLTRVKDTDQWRIDELPQGVVLGRSDFQRNYTSINKYYLTFAAQSGQPGTVADPVHVRSKVDPVTQVVRDLLKGPTSWLDQAAWTSFPSGTALQKGAGPLTPDEQNRLVVPLNKKADRVSQSKCKEMAAQLLFTLQDYMPSGVDEIELQGSDDQQLCLLREGQADIIASHGPGKSPTYEYFIDGDHKLVRLSTTGTAPSAVPGALGEGDTQLRSAAVSRDEDWAAGVSLDGSDLYVSPLTTGGVSGDPVLRSTGATAKDRLTTPSWDGRGDLWVADRDPKKPRLLVLQDGMGEPVEVTTHGLAGRIEAVRVASDGVRIALIVEKGGERSLYIGRIEREADADGTTVSIVELRSATPDLEDVTAMSWAGDSKLVVVGRESGGVQQMRYVQVDGSPVPGPAPAALTGVKEIAASEDEGLPLVAYSEDGIVRLPSGAQWQKVVKDGTAPVYPG</sequence>
<feature type="domain" description="GerMN" evidence="8">
    <location>
        <begin position="221"/>
        <end position="314"/>
    </location>
</feature>
<reference evidence="9 10" key="1">
    <citation type="journal article" date="2010" name="ChemBioChem">
        <title>Cloning and characterization of the biosynthetic gene cluster of 16-membered macrolide antibiotic FD-891: involvement of a dual functional cytochrome P450 monooxygenase catalyzing epoxidation and hydroxylation.</title>
        <authorList>
            <person name="Kudo F."/>
            <person name="Motegi A."/>
            <person name="Mizoue K."/>
            <person name="Eguchi T."/>
        </authorList>
    </citation>
    <scope>NUCLEOTIDE SEQUENCE [LARGE SCALE GENOMIC DNA]</scope>
    <source>
        <strain evidence="9 10">A-8890</strain>
    </source>
</reference>
<comment type="subcellular location">
    <subcellularLocation>
        <location evidence="6">Cell membrane</location>
        <topology evidence="6">Lipid-anchor</topology>
    </subcellularLocation>
</comment>
<dbReference type="Pfam" id="PF25976">
    <property type="entry name" value="LpqB_N"/>
    <property type="match status" value="1"/>
</dbReference>
<comment type="similarity">
    <text evidence="6">Belongs to the LpqB lipoprotein family.</text>
</comment>
<evidence type="ECO:0000313" key="10">
    <source>
        <dbReference type="Proteomes" id="UP001321542"/>
    </source>
</evidence>
<feature type="transmembrane region" description="Helical" evidence="7">
    <location>
        <begin position="16"/>
        <end position="34"/>
    </location>
</feature>
<dbReference type="Proteomes" id="UP001321542">
    <property type="component" value="Chromosome"/>
</dbReference>
<keyword evidence="7" id="KW-0812">Transmembrane</keyword>
<dbReference type="InterPro" id="IPR019606">
    <property type="entry name" value="GerMN"/>
</dbReference>
<dbReference type="InterPro" id="IPR023959">
    <property type="entry name" value="LpqB"/>
</dbReference>
<dbReference type="SUPFAM" id="SSF82171">
    <property type="entry name" value="DPP6 N-terminal domain-like"/>
    <property type="match status" value="1"/>
</dbReference>
<reference evidence="9 10" key="2">
    <citation type="journal article" date="2023" name="ChemBioChem">
        <title>Acyltransferase Domain Exchange between Two Independent Type I Polyketide Synthases in the Same Producer Strain of Macrolide Antibiotics.</title>
        <authorList>
            <person name="Kudo F."/>
            <person name="Kishikawa K."/>
            <person name="Tsuboi K."/>
            <person name="Kido T."/>
            <person name="Usui T."/>
            <person name="Hashimoto J."/>
            <person name="Shin-Ya K."/>
            <person name="Miyanaga A."/>
            <person name="Eguchi T."/>
        </authorList>
    </citation>
    <scope>NUCLEOTIDE SEQUENCE [LARGE SCALE GENOMIC DNA]</scope>
    <source>
        <strain evidence="9 10">A-8890</strain>
    </source>
</reference>
<keyword evidence="2 6" id="KW-0732">Signal</keyword>
<organism evidence="9 10">
    <name type="scientific">Streptomyces graminofaciens</name>
    <dbReference type="NCBI Taxonomy" id="68212"/>
    <lineage>
        <taxon>Bacteria</taxon>
        <taxon>Bacillati</taxon>
        <taxon>Actinomycetota</taxon>
        <taxon>Actinomycetes</taxon>
        <taxon>Kitasatosporales</taxon>
        <taxon>Streptomycetaceae</taxon>
        <taxon>Streptomyces</taxon>
    </lineage>
</organism>
<evidence type="ECO:0000256" key="2">
    <source>
        <dbReference type="ARBA" id="ARBA00022729"/>
    </source>
</evidence>
<evidence type="ECO:0000313" key="9">
    <source>
        <dbReference type="EMBL" id="BBC33669.1"/>
    </source>
</evidence>
<dbReference type="PROSITE" id="PS51257">
    <property type="entry name" value="PROKAR_LIPOPROTEIN"/>
    <property type="match status" value="1"/>
</dbReference>
<dbReference type="InterPro" id="IPR011042">
    <property type="entry name" value="6-blade_b-propeller_TolB-like"/>
</dbReference>
<evidence type="ECO:0000256" key="3">
    <source>
        <dbReference type="ARBA" id="ARBA00023136"/>
    </source>
</evidence>
<name>A0ABM7FBI9_9ACTN</name>
<keyword evidence="5 6" id="KW-0449">Lipoprotein</keyword>
<evidence type="ECO:0000256" key="4">
    <source>
        <dbReference type="ARBA" id="ARBA00023139"/>
    </source>
</evidence>
<evidence type="ECO:0000256" key="5">
    <source>
        <dbReference type="ARBA" id="ARBA00023288"/>
    </source>
</evidence>
<protein>
    <recommendedName>
        <fullName evidence="6">Lipoprotein LpqB</fullName>
    </recommendedName>
</protein>
<dbReference type="HAMAP" id="MF_01373">
    <property type="entry name" value="LpqB_lipoprot"/>
    <property type="match status" value="1"/>
</dbReference>
<dbReference type="RefSeq" id="WP_286253304.1">
    <property type="nucleotide sequence ID" value="NZ_AP018448.1"/>
</dbReference>
<keyword evidence="7" id="KW-1133">Transmembrane helix</keyword>
<dbReference type="SMART" id="SM00909">
    <property type="entry name" value="Germane"/>
    <property type="match status" value="1"/>
</dbReference>
<dbReference type="Pfam" id="PF10646">
    <property type="entry name" value="Germane"/>
    <property type="match status" value="1"/>
</dbReference>
<gene>
    <name evidence="6" type="primary">lpqB</name>
    <name evidence="9" type="ORF">SGFS_049630</name>
</gene>